<sequence length="229" mass="25584">MFITLLVLGCFNLLEQGFDIALPRIVDTLIGCGIAWLAVAFIWPDWRFRNVSSVIKRACHANCRYLDAILKQYHQGKDNGLDYRVARRDAHNADAELASVVSSLSAEKNTNETLKEHAFRLLCLNHSLLGYISALGAHREKITSQPLLQLMDTAVSYIDDILLSNQDDGTDALQLANLSQRIEAMQTTKKAKDPLVLQQIGLMISLLLEIAQLKKQIMSKQVRGSLHSV</sequence>
<dbReference type="AlphaFoldDB" id="A0A345CRW7"/>
<keyword evidence="1" id="KW-1133">Transmembrane helix</keyword>
<feature type="transmembrane region" description="Helical" evidence="1">
    <location>
        <begin position="25"/>
        <end position="43"/>
    </location>
</feature>
<dbReference type="EMBL" id="CP013970">
    <property type="protein sequence ID" value="AXF76184.1"/>
    <property type="molecule type" value="Genomic_DNA"/>
</dbReference>
<name>A0A345CRW7_9GAMM</name>
<reference evidence="2 3" key="1">
    <citation type="submission" date="2016-01" db="EMBL/GenBank/DDBJ databases">
        <authorList>
            <person name="Oliw E.H."/>
        </authorList>
    </citation>
    <scope>NUCLEOTIDE SEQUENCE [LARGE SCALE GENOMIC DNA]</scope>
    <source>
        <strain evidence="2 3">MDcuke</strain>
    </source>
</reference>
<accession>A0A345CRW7</accession>
<evidence type="ECO:0000256" key="1">
    <source>
        <dbReference type="SAM" id="Phobius"/>
    </source>
</evidence>
<protein>
    <submittedName>
        <fullName evidence="2">FUSC family protein</fullName>
    </submittedName>
</protein>
<proteinExistence type="predicted"/>
<evidence type="ECO:0000313" key="2">
    <source>
        <dbReference type="EMBL" id="AXF76184.1"/>
    </source>
</evidence>
<keyword evidence="1" id="KW-0472">Membrane</keyword>
<keyword evidence="1" id="KW-0812">Transmembrane</keyword>
<gene>
    <name evidence="2" type="ORF">AV903_09205</name>
</gene>
<evidence type="ECO:0000313" key="3">
    <source>
        <dbReference type="Proteomes" id="UP000264980"/>
    </source>
</evidence>
<organism evidence="2 3">
    <name type="scientific">Erwinia tracheiphila</name>
    <dbReference type="NCBI Taxonomy" id="65700"/>
    <lineage>
        <taxon>Bacteria</taxon>
        <taxon>Pseudomonadati</taxon>
        <taxon>Pseudomonadota</taxon>
        <taxon>Gammaproteobacteria</taxon>
        <taxon>Enterobacterales</taxon>
        <taxon>Erwiniaceae</taxon>
        <taxon>Erwinia</taxon>
    </lineage>
</organism>
<dbReference type="Proteomes" id="UP000264980">
    <property type="component" value="Chromosome"/>
</dbReference>